<feature type="compositionally biased region" description="Basic and acidic residues" evidence="4">
    <location>
        <begin position="17"/>
        <end position="27"/>
    </location>
</feature>
<feature type="compositionally biased region" description="Pro residues" evidence="4">
    <location>
        <begin position="36"/>
        <end position="47"/>
    </location>
</feature>
<dbReference type="SUPFAM" id="SSF117281">
    <property type="entry name" value="Kelch motif"/>
    <property type="match status" value="1"/>
</dbReference>
<protein>
    <submittedName>
        <fullName evidence="5">Kelch repeat-containing protein 1</fullName>
    </submittedName>
</protein>
<feature type="region of interest" description="Disordered" evidence="4">
    <location>
        <begin position="1"/>
        <end position="49"/>
    </location>
</feature>
<feature type="coiled-coil region" evidence="3">
    <location>
        <begin position="678"/>
        <end position="754"/>
    </location>
</feature>
<evidence type="ECO:0000256" key="3">
    <source>
        <dbReference type="SAM" id="Coils"/>
    </source>
</evidence>
<feature type="compositionally biased region" description="Low complexity" evidence="4">
    <location>
        <begin position="625"/>
        <end position="637"/>
    </location>
</feature>
<organism evidence="5 6">
    <name type="scientific">Candida glabrata</name>
    <name type="common">Yeast</name>
    <name type="synonym">Torulopsis glabrata</name>
    <dbReference type="NCBI Taxonomy" id="5478"/>
    <lineage>
        <taxon>Eukaryota</taxon>
        <taxon>Fungi</taxon>
        <taxon>Dikarya</taxon>
        <taxon>Ascomycota</taxon>
        <taxon>Saccharomycotina</taxon>
        <taxon>Saccharomycetes</taxon>
        <taxon>Saccharomycetales</taxon>
        <taxon>Saccharomycetaceae</taxon>
        <taxon>Nakaseomyces</taxon>
    </lineage>
</organism>
<dbReference type="PANTHER" id="PTHR46093">
    <property type="entry name" value="ACYL-COA-BINDING DOMAIN-CONTAINING PROTEIN 5"/>
    <property type="match status" value="1"/>
</dbReference>
<dbReference type="PANTHER" id="PTHR46093:SF18">
    <property type="entry name" value="FIBRONECTIN TYPE-III DOMAIN-CONTAINING PROTEIN"/>
    <property type="match status" value="1"/>
</dbReference>
<evidence type="ECO:0000256" key="1">
    <source>
        <dbReference type="ARBA" id="ARBA00022441"/>
    </source>
</evidence>
<feature type="compositionally biased region" description="Basic and acidic residues" evidence="4">
    <location>
        <begin position="820"/>
        <end position="829"/>
    </location>
</feature>
<dbReference type="EMBL" id="LLZZ01000141">
    <property type="protein sequence ID" value="KTB00052.1"/>
    <property type="molecule type" value="Genomic_DNA"/>
</dbReference>
<feature type="compositionally biased region" description="Polar residues" evidence="4">
    <location>
        <begin position="830"/>
        <end position="844"/>
    </location>
</feature>
<gene>
    <name evidence="5" type="ORF">AO440_001436</name>
</gene>
<dbReference type="VEuPathDB" id="FungiDB:GWK60_F07535"/>
<keyword evidence="2" id="KW-0677">Repeat</keyword>
<comment type="caution">
    <text evidence="5">The sequence shown here is derived from an EMBL/GenBank/DDBJ whole genome shotgun (WGS) entry which is preliminary data.</text>
</comment>
<keyword evidence="1" id="KW-0880">Kelch repeat</keyword>
<feature type="region of interest" description="Disordered" evidence="4">
    <location>
        <begin position="820"/>
        <end position="866"/>
    </location>
</feature>
<accession>A0A0W0CSW7</accession>
<evidence type="ECO:0000313" key="5">
    <source>
        <dbReference type="EMBL" id="KTB00052.1"/>
    </source>
</evidence>
<dbReference type="VEuPathDB" id="FungiDB:GVI51_F07557"/>
<name>A0A0W0CSW7_CANGB</name>
<dbReference type="VEuPathDB" id="FungiDB:CAGL0F07997g"/>
<sequence length="936" mass="106010">MTSFLFRRLTRRKKNKDPKEKNKEKSNRGNLRISKVPPPAEKYPTPPRAKNQYVIPTITDDPAVLNSPSTSVRIPRAPMFADIDYDNITERKAKRLSRTDRSVRYSHRHSSRRISMLISKLEEDKKKTVSLDSSDINVRYSFRDSALSRLQEVLDEANESPWGRTRLMSSPLPRYRHIASTYATPDNRIFVMGGLHGELVYGDTWMLTANSDSTNFTTQVIDLTVNTPPPRVGHAATLCGNALVIFGGDTHKLNSEGLLDDDLYLFNVDSHRWTIPTPIGTRPLGRYGHQVSVIATTPKKAKLYLFGGQLDDNYFNDLAMYDLSDFRNPHSRWQFLKSKAFTPPPLTNHTMVAYDYKLWVFGGSSRGELQNQLYVYIPDLNEWRCLETEGDKPQPIQEHSATIYKNLMCVFGGKNKDDEYQNTMYFLNLQTLKWYRLDTSHCNEPLPRSGQSMSLMQNDKILIMGGDKNDYCVNGANLNDIDEYDRGYGVASYTLDLKNLNDYCPGVFSIERPANLTHVAKNPEARYSMASPGPNILTPYLQQVRQLNRLLSTASMSPKTPSPMISKALPESSEKEDISKDQAENTSGSTQSPPAGLLGTSEAPQSGRSENESVFEDAFPASHLSESSSPQQSEISIVENKKQNNPFITNPLGTINSSIIELNKANTSQLPIEGTRSVILSQDTVEQLQQDLEELRIMEESNETVSDNKLKQLKMEIDNLRNKDVVEDTTKSTLDDLNEKFKRLEQGKDALRSKMSKLDSMFENNEHHKATEHTGYALLNLNSKASRNKDTDLDDSNQHLVSIDAEKVADELLLIGDKREDSSASDKSESFTLTESNQPETSNGDFIYNDANKNGKTSLERKTVPRKMPVDKKRVKRRTILFHSQKHKEMMEELTKQLDMLTYDSQEMASSEIDSNSSYKLENQMPVMPGNFPQTM</sequence>
<keyword evidence="3" id="KW-0175">Coiled coil</keyword>
<dbReference type="Proteomes" id="UP000054886">
    <property type="component" value="Unassembled WGS sequence"/>
</dbReference>
<dbReference type="PhylomeDB" id="A0A0W0CSW7"/>
<evidence type="ECO:0000256" key="4">
    <source>
        <dbReference type="SAM" id="MobiDB-lite"/>
    </source>
</evidence>
<dbReference type="VEuPathDB" id="FungiDB:B1J91_F07997g"/>
<evidence type="ECO:0000256" key="2">
    <source>
        <dbReference type="ARBA" id="ARBA00022737"/>
    </source>
</evidence>
<feature type="compositionally biased region" description="Basic and acidic residues" evidence="4">
    <location>
        <begin position="572"/>
        <end position="583"/>
    </location>
</feature>
<feature type="region of interest" description="Disordered" evidence="4">
    <location>
        <begin position="553"/>
        <end position="644"/>
    </location>
</feature>
<dbReference type="InterPro" id="IPR015915">
    <property type="entry name" value="Kelch-typ_b-propeller"/>
</dbReference>
<proteinExistence type="predicted"/>
<dbReference type="AlphaFoldDB" id="A0A0W0CSW7"/>
<dbReference type="Gene3D" id="2.120.10.80">
    <property type="entry name" value="Kelch-type beta propeller"/>
    <property type="match status" value="2"/>
</dbReference>
<reference evidence="5 6" key="1">
    <citation type="submission" date="2015-10" db="EMBL/GenBank/DDBJ databases">
        <title>Draft genomes sequences of Candida glabrata isolates 1A, 1B, 2A, 2B, 3A and 3B.</title>
        <authorList>
            <person name="Haavelsrud O.E."/>
            <person name="Gaustad P."/>
        </authorList>
    </citation>
    <scope>NUCLEOTIDE SEQUENCE [LARGE SCALE GENOMIC DNA]</scope>
    <source>
        <strain evidence="5">910700640</strain>
    </source>
</reference>
<dbReference type="Pfam" id="PF24681">
    <property type="entry name" value="Kelch_KLHDC2_KLHL20_DRC7"/>
    <property type="match status" value="1"/>
</dbReference>
<feature type="compositionally biased region" description="Polar residues" evidence="4">
    <location>
        <begin position="584"/>
        <end position="593"/>
    </location>
</feature>
<evidence type="ECO:0000313" key="6">
    <source>
        <dbReference type="Proteomes" id="UP000054886"/>
    </source>
</evidence>